<protein>
    <submittedName>
        <fullName evidence="1">Acetolactate synthase large subunit</fullName>
    </submittedName>
</protein>
<evidence type="ECO:0000313" key="1">
    <source>
        <dbReference type="EMBL" id="JAT58544.1"/>
    </source>
</evidence>
<sequence>TPSPIWLQKWPAHPQTPPPYQWPPQELLLCSWPSYSARRRRGDGVVSIPSSQNEMWATFRQREGLTGWWASVRPRRGPTATVDRLAMFLRIHDLGSSSSLLSHSSRVRSTPSAG</sequence>
<dbReference type="AlphaFoldDB" id="A0A1D1YV93"/>
<accession>A0A1D1YV93</accession>
<feature type="non-terminal residue" evidence="1">
    <location>
        <position position="1"/>
    </location>
</feature>
<organism evidence="1">
    <name type="scientific">Anthurium amnicola</name>
    <dbReference type="NCBI Taxonomy" id="1678845"/>
    <lineage>
        <taxon>Eukaryota</taxon>
        <taxon>Viridiplantae</taxon>
        <taxon>Streptophyta</taxon>
        <taxon>Embryophyta</taxon>
        <taxon>Tracheophyta</taxon>
        <taxon>Spermatophyta</taxon>
        <taxon>Magnoliopsida</taxon>
        <taxon>Liliopsida</taxon>
        <taxon>Araceae</taxon>
        <taxon>Pothoideae</taxon>
        <taxon>Potheae</taxon>
        <taxon>Anthurium</taxon>
    </lineage>
</organism>
<gene>
    <name evidence="1" type="primary">ilvB_1</name>
    <name evidence="1" type="ORF">g.36826</name>
</gene>
<reference evidence="1" key="1">
    <citation type="submission" date="2015-07" db="EMBL/GenBank/DDBJ databases">
        <title>Transcriptome Assembly of Anthurium amnicola.</title>
        <authorList>
            <person name="Suzuki J."/>
        </authorList>
    </citation>
    <scope>NUCLEOTIDE SEQUENCE</scope>
</reference>
<proteinExistence type="predicted"/>
<dbReference type="EMBL" id="GDJX01009392">
    <property type="protein sequence ID" value="JAT58544.1"/>
    <property type="molecule type" value="Transcribed_RNA"/>
</dbReference>
<name>A0A1D1YV93_9ARAE</name>